<accession>A0A7J7X5B8</accession>
<comment type="caution">
    <text evidence="3">The sequence shown here is derived from an EMBL/GenBank/DDBJ whole genome shotgun (WGS) entry which is preliminary data.</text>
</comment>
<evidence type="ECO:0000313" key="3">
    <source>
        <dbReference type="EMBL" id="KAF6344863.1"/>
    </source>
</evidence>
<keyword evidence="2" id="KW-0732">Signal</keyword>
<dbReference type="EMBL" id="JACAGC010000009">
    <property type="protein sequence ID" value="KAF6344863.1"/>
    <property type="molecule type" value="Genomic_DNA"/>
</dbReference>
<reference evidence="3 4" key="1">
    <citation type="journal article" date="2020" name="Nature">
        <title>Six reference-quality genomes reveal evolution of bat adaptations.</title>
        <authorList>
            <person name="Jebb D."/>
            <person name="Huang Z."/>
            <person name="Pippel M."/>
            <person name="Hughes G.M."/>
            <person name="Lavrichenko K."/>
            <person name="Devanna P."/>
            <person name="Winkler S."/>
            <person name="Jermiin L.S."/>
            <person name="Skirmuntt E.C."/>
            <person name="Katzourakis A."/>
            <person name="Burkitt-Gray L."/>
            <person name="Ray D.A."/>
            <person name="Sullivan K.A.M."/>
            <person name="Roscito J.G."/>
            <person name="Kirilenko B.M."/>
            <person name="Davalos L.M."/>
            <person name="Corthals A.P."/>
            <person name="Power M.L."/>
            <person name="Jones G."/>
            <person name="Ransome R.D."/>
            <person name="Dechmann D.K.N."/>
            <person name="Locatelli A.G."/>
            <person name="Puechmaille S.J."/>
            <person name="Fedrigo O."/>
            <person name="Jarvis E.D."/>
            <person name="Hiller M."/>
            <person name="Vernes S.C."/>
            <person name="Myers E.W."/>
            <person name="Teeling E.C."/>
        </authorList>
    </citation>
    <scope>NUCLEOTIDE SEQUENCE [LARGE SCALE GENOMIC DNA]</scope>
    <source>
        <strain evidence="3">MRhiFer1</strain>
        <tissue evidence="3">Lung</tissue>
    </source>
</reference>
<dbReference type="Proteomes" id="UP000585614">
    <property type="component" value="Unassembled WGS sequence"/>
</dbReference>
<sequence>MHHLQFTQLHLSPSPLAPGSWKALVLLWPWLLPHPLALDGCLGLPRSKCGLQQSLHCAHCRGASSRSSIHAQPNWTTEALFLQPPAEPIDFVPSSLASPAAARRGQVIQPGNARELKPWETNLNPETRDKRSQQTKFSPFFSLMN</sequence>
<evidence type="ECO:0000256" key="1">
    <source>
        <dbReference type="SAM" id="MobiDB-lite"/>
    </source>
</evidence>
<feature type="chain" id="PRO_5029781980" evidence="2">
    <location>
        <begin position="38"/>
        <end position="145"/>
    </location>
</feature>
<feature type="signal peptide" evidence="2">
    <location>
        <begin position="1"/>
        <end position="37"/>
    </location>
</feature>
<proteinExistence type="predicted"/>
<organism evidence="3 4">
    <name type="scientific">Rhinolophus ferrumequinum</name>
    <name type="common">Greater horseshoe bat</name>
    <dbReference type="NCBI Taxonomy" id="59479"/>
    <lineage>
        <taxon>Eukaryota</taxon>
        <taxon>Metazoa</taxon>
        <taxon>Chordata</taxon>
        <taxon>Craniata</taxon>
        <taxon>Vertebrata</taxon>
        <taxon>Euteleostomi</taxon>
        <taxon>Mammalia</taxon>
        <taxon>Eutheria</taxon>
        <taxon>Laurasiatheria</taxon>
        <taxon>Chiroptera</taxon>
        <taxon>Yinpterochiroptera</taxon>
        <taxon>Rhinolophoidea</taxon>
        <taxon>Rhinolophidae</taxon>
        <taxon>Rhinolophinae</taxon>
        <taxon>Rhinolophus</taxon>
    </lineage>
</organism>
<dbReference type="AlphaFoldDB" id="A0A7J7X5B8"/>
<feature type="region of interest" description="Disordered" evidence="1">
    <location>
        <begin position="122"/>
        <end position="145"/>
    </location>
</feature>
<evidence type="ECO:0000256" key="2">
    <source>
        <dbReference type="SAM" id="SignalP"/>
    </source>
</evidence>
<evidence type="ECO:0000313" key="4">
    <source>
        <dbReference type="Proteomes" id="UP000585614"/>
    </source>
</evidence>
<gene>
    <name evidence="3" type="ORF">mRhiFer1_010239</name>
</gene>
<name>A0A7J7X5B8_RHIFE</name>
<protein>
    <submittedName>
        <fullName evidence="3">Uncharacterized protein</fullName>
    </submittedName>
</protein>